<sequence length="149" mass="14450">MGTKGNQVCAAIGSRGCVLRLWGDGLGALPRGCGSDGGRRWTGLEPSVGEVADGEEGDSEEDEGSAAVSGAVLGSEVELGRRWVDAGSGGIGRSSGDPGWRCEITEGSGEGAGGGVEKDVAAVAGGGDVAERADSEENVAAVAGGGATT</sequence>
<evidence type="ECO:0000313" key="2">
    <source>
        <dbReference type="EnsemblPlants" id="OBART12G12420.1"/>
    </source>
</evidence>
<feature type="region of interest" description="Disordered" evidence="1">
    <location>
        <begin position="86"/>
        <end position="117"/>
    </location>
</feature>
<evidence type="ECO:0008006" key="4">
    <source>
        <dbReference type="Google" id="ProtNLM"/>
    </source>
</evidence>
<dbReference type="Proteomes" id="UP000026960">
    <property type="component" value="Chromosome 12"/>
</dbReference>
<dbReference type="PaxDb" id="65489-OBART12G12420.1"/>
<dbReference type="HOGENOM" id="CLU_1791852_0_0_1"/>
<proteinExistence type="predicted"/>
<organism evidence="2">
    <name type="scientific">Oryza barthii</name>
    <dbReference type="NCBI Taxonomy" id="65489"/>
    <lineage>
        <taxon>Eukaryota</taxon>
        <taxon>Viridiplantae</taxon>
        <taxon>Streptophyta</taxon>
        <taxon>Embryophyta</taxon>
        <taxon>Tracheophyta</taxon>
        <taxon>Spermatophyta</taxon>
        <taxon>Magnoliopsida</taxon>
        <taxon>Liliopsida</taxon>
        <taxon>Poales</taxon>
        <taxon>Poaceae</taxon>
        <taxon>BOP clade</taxon>
        <taxon>Oryzoideae</taxon>
        <taxon>Oryzeae</taxon>
        <taxon>Oryzinae</taxon>
        <taxon>Oryza</taxon>
    </lineage>
</organism>
<dbReference type="Gramene" id="OBART12G12420.1">
    <property type="protein sequence ID" value="OBART12G12420.1"/>
    <property type="gene ID" value="OBART12G12420"/>
</dbReference>
<dbReference type="AlphaFoldDB" id="A0A0D3HUL5"/>
<reference evidence="2" key="1">
    <citation type="journal article" date="2009" name="Rice">
        <title>De Novo Next Generation Sequencing of Plant Genomes.</title>
        <authorList>
            <person name="Rounsley S."/>
            <person name="Marri P.R."/>
            <person name="Yu Y."/>
            <person name="He R."/>
            <person name="Sisneros N."/>
            <person name="Goicoechea J.L."/>
            <person name="Lee S.J."/>
            <person name="Angelova A."/>
            <person name="Kudrna D."/>
            <person name="Luo M."/>
            <person name="Affourtit J."/>
            <person name="Desany B."/>
            <person name="Knight J."/>
            <person name="Niazi F."/>
            <person name="Egholm M."/>
            <person name="Wing R.A."/>
        </authorList>
    </citation>
    <scope>NUCLEOTIDE SEQUENCE [LARGE SCALE GENOMIC DNA]</scope>
    <source>
        <strain evidence="2">cv. IRGC 105608</strain>
    </source>
</reference>
<dbReference type="EnsemblPlants" id="OBART12G12420.1">
    <property type="protein sequence ID" value="OBART12G12420.1"/>
    <property type="gene ID" value="OBART12G12420"/>
</dbReference>
<protein>
    <recommendedName>
        <fullName evidence="4">DUF834 domain-containing protein</fullName>
    </recommendedName>
</protein>
<evidence type="ECO:0000256" key="1">
    <source>
        <dbReference type="SAM" id="MobiDB-lite"/>
    </source>
</evidence>
<keyword evidence="3" id="KW-1185">Reference proteome</keyword>
<evidence type="ECO:0000313" key="3">
    <source>
        <dbReference type="Proteomes" id="UP000026960"/>
    </source>
</evidence>
<feature type="region of interest" description="Disordered" evidence="1">
    <location>
        <begin position="35"/>
        <end position="71"/>
    </location>
</feature>
<reference evidence="2" key="2">
    <citation type="submission" date="2015-03" db="UniProtKB">
        <authorList>
            <consortium name="EnsemblPlants"/>
        </authorList>
    </citation>
    <scope>IDENTIFICATION</scope>
</reference>
<feature type="compositionally biased region" description="Acidic residues" evidence="1">
    <location>
        <begin position="52"/>
        <end position="64"/>
    </location>
</feature>
<name>A0A0D3HUL5_9ORYZ</name>
<accession>A0A0D3HUL5</accession>